<proteinExistence type="predicted"/>
<dbReference type="InterPro" id="IPR038717">
    <property type="entry name" value="Tc1-like_DDE_dom"/>
</dbReference>
<accession>A0ABV0JZI2</accession>
<comment type="caution">
    <text evidence="2">The sequence shown here is derived from an EMBL/GenBank/DDBJ whole genome shotgun (WGS) entry which is preliminary data.</text>
</comment>
<dbReference type="Proteomes" id="UP001482513">
    <property type="component" value="Unassembled WGS sequence"/>
</dbReference>
<protein>
    <submittedName>
        <fullName evidence="2">IS630 family transposase</fullName>
    </submittedName>
</protein>
<dbReference type="PANTHER" id="PTHR46564:SF1">
    <property type="entry name" value="TRANSPOSASE"/>
    <property type="match status" value="1"/>
</dbReference>
<dbReference type="NCBIfam" id="NF033545">
    <property type="entry name" value="transpos_IS630"/>
    <property type="match status" value="1"/>
</dbReference>
<dbReference type="InterPro" id="IPR012337">
    <property type="entry name" value="RNaseH-like_sf"/>
</dbReference>
<feature type="domain" description="Tc1-like transposase DDE" evidence="1">
    <location>
        <begin position="7"/>
        <end position="113"/>
    </location>
</feature>
<keyword evidence="3" id="KW-1185">Reference proteome</keyword>
<dbReference type="PANTHER" id="PTHR46564">
    <property type="entry name" value="TRANSPOSASE"/>
    <property type="match status" value="1"/>
</dbReference>
<dbReference type="SUPFAM" id="SSF53098">
    <property type="entry name" value="Ribonuclease H-like"/>
    <property type="match status" value="1"/>
</dbReference>
<gene>
    <name evidence="2" type="ORF">NC992_03550</name>
</gene>
<dbReference type="RefSeq" id="WP_242021396.1">
    <property type="nucleotide sequence ID" value="NZ_JAMPKX010000001.1"/>
</dbReference>
<dbReference type="Pfam" id="PF13358">
    <property type="entry name" value="DDE_3"/>
    <property type="match status" value="1"/>
</dbReference>
<dbReference type="EMBL" id="JAMPKX010000001">
    <property type="protein sequence ID" value="MEP0945939.1"/>
    <property type="molecule type" value="Genomic_DNA"/>
</dbReference>
<dbReference type="InterPro" id="IPR047655">
    <property type="entry name" value="Transpos_IS630-like"/>
</dbReference>
<reference evidence="2 3" key="1">
    <citation type="submission" date="2022-04" db="EMBL/GenBank/DDBJ databases">
        <title>Positive selection, recombination, and allopatry shape intraspecific diversity of widespread and dominant cyanobacteria.</title>
        <authorList>
            <person name="Wei J."/>
            <person name="Shu W."/>
            <person name="Hu C."/>
        </authorList>
    </citation>
    <scope>NUCLEOTIDE SEQUENCE [LARGE SCALE GENOMIC DNA]</scope>
    <source>
        <strain evidence="2 3">DQ-A4</strain>
    </source>
</reference>
<sequence length="129" mass="15116">MREWSLKKCDRTQRISMVAGWRNRTVVTPMTFEGYCNTDLFDAWGERYLVPELSPGQVVVMDNASFHKSHRTQALTEQAGCTFLFLPPYSPDFNKIEKFWARLKHHLRKTLSTFDHLWDAVDDAFKTLS</sequence>
<dbReference type="InterPro" id="IPR036397">
    <property type="entry name" value="RNaseH_sf"/>
</dbReference>
<evidence type="ECO:0000259" key="1">
    <source>
        <dbReference type="Pfam" id="PF13358"/>
    </source>
</evidence>
<organism evidence="2 3">
    <name type="scientific">Leptolyngbya subtilissima DQ-A4</name>
    <dbReference type="NCBI Taxonomy" id="2933933"/>
    <lineage>
        <taxon>Bacteria</taxon>
        <taxon>Bacillati</taxon>
        <taxon>Cyanobacteriota</taxon>
        <taxon>Cyanophyceae</taxon>
        <taxon>Leptolyngbyales</taxon>
        <taxon>Leptolyngbyaceae</taxon>
        <taxon>Leptolyngbya group</taxon>
        <taxon>Leptolyngbya</taxon>
    </lineage>
</organism>
<dbReference type="Gene3D" id="3.30.420.10">
    <property type="entry name" value="Ribonuclease H-like superfamily/Ribonuclease H"/>
    <property type="match status" value="1"/>
</dbReference>
<name>A0ABV0JZI2_9CYAN</name>
<evidence type="ECO:0000313" key="3">
    <source>
        <dbReference type="Proteomes" id="UP001482513"/>
    </source>
</evidence>
<evidence type="ECO:0000313" key="2">
    <source>
        <dbReference type="EMBL" id="MEP0945939.1"/>
    </source>
</evidence>